<protein>
    <submittedName>
        <fullName evidence="2">IS200/IS605 family transposase</fullName>
    </submittedName>
</protein>
<dbReference type="RefSeq" id="WP_338226060.1">
    <property type="nucleotide sequence ID" value="NZ_BTPD01000017.1"/>
</dbReference>
<dbReference type="Proteomes" id="UP001338309">
    <property type="component" value="Unassembled WGS sequence"/>
</dbReference>
<organism evidence="2 3">
    <name type="scientific">Algoriphagus confluentis</name>
    <dbReference type="NCBI Taxonomy" id="1697556"/>
    <lineage>
        <taxon>Bacteria</taxon>
        <taxon>Pseudomonadati</taxon>
        <taxon>Bacteroidota</taxon>
        <taxon>Cytophagia</taxon>
        <taxon>Cytophagales</taxon>
        <taxon>Cyclobacteriaceae</taxon>
        <taxon>Algoriphagus</taxon>
    </lineage>
</organism>
<evidence type="ECO:0000313" key="3">
    <source>
        <dbReference type="Proteomes" id="UP001338309"/>
    </source>
</evidence>
<dbReference type="PANTHER" id="PTHR33360:SF2">
    <property type="entry name" value="TRANSPOSASE FOR INSERTION SEQUENCE ELEMENT IS200"/>
    <property type="match status" value="1"/>
</dbReference>
<feature type="domain" description="Transposase IS200-like" evidence="1">
    <location>
        <begin position="5"/>
        <end position="119"/>
    </location>
</feature>
<dbReference type="PANTHER" id="PTHR33360">
    <property type="entry name" value="TRANSPOSASE FOR INSERTION SEQUENCE ELEMENT IS200"/>
    <property type="match status" value="1"/>
</dbReference>
<dbReference type="SUPFAM" id="SSF143422">
    <property type="entry name" value="Transposase IS200-like"/>
    <property type="match status" value="1"/>
</dbReference>
<dbReference type="NCBIfam" id="NF033573">
    <property type="entry name" value="transpos_IS200"/>
    <property type="match status" value="1"/>
</dbReference>
<accession>A0ABQ6PTI7</accession>
<sequence>MANTYTQIHIQVVFTVQNRDCIIQETWKNELYKYISGIINNHNHKVLAINGMPDHVHILIGMRPTQSLSELMQDVKGDSSKWINQKKFTKGKFSWQEGFGAFSYSKSHINQVIDYIKNQEEHHKKWSFLEEYRTLLEKFEVEFDQRYIFRGVDYGNDIFQQQ</sequence>
<dbReference type="SMART" id="SM01321">
    <property type="entry name" value="Y1_Tnp"/>
    <property type="match status" value="1"/>
</dbReference>
<dbReference type="Gene3D" id="3.30.70.1290">
    <property type="entry name" value="Transposase IS200-like"/>
    <property type="match status" value="1"/>
</dbReference>
<evidence type="ECO:0000313" key="2">
    <source>
        <dbReference type="EMBL" id="GMQ31294.1"/>
    </source>
</evidence>
<dbReference type="InterPro" id="IPR036515">
    <property type="entry name" value="Transposase_17_sf"/>
</dbReference>
<comment type="caution">
    <text evidence="2">The sequence shown here is derived from an EMBL/GenBank/DDBJ whole genome shotgun (WGS) entry which is preliminary data.</text>
</comment>
<dbReference type="InterPro" id="IPR002686">
    <property type="entry name" value="Transposase_17"/>
</dbReference>
<dbReference type="EMBL" id="BTPD01000017">
    <property type="protein sequence ID" value="GMQ31294.1"/>
    <property type="molecule type" value="Genomic_DNA"/>
</dbReference>
<proteinExistence type="predicted"/>
<name>A0ABQ6PTI7_9BACT</name>
<dbReference type="Pfam" id="PF01797">
    <property type="entry name" value="Y1_Tnp"/>
    <property type="match status" value="1"/>
</dbReference>
<evidence type="ECO:0000259" key="1">
    <source>
        <dbReference type="SMART" id="SM01321"/>
    </source>
</evidence>
<gene>
    <name evidence="2" type="primary">tnpA_5</name>
    <name evidence="2" type="ORF">Aconfl_39380</name>
</gene>
<reference evidence="2 3" key="1">
    <citation type="submission" date="2023-08" db="EMBL/GenBank/DDBJ databases">
        <title>Draft genome sequence of Algoriphagus confluentis.</title>
        <authorList>
            <person name="Takatani N."/>
            <person name="Hosokawa M."/>
            <person name="Sawabe T."/>
        </authorList>
    </citation>
    <scope>NUCLEOTIDE SEQUENCE [LARGE SCALE GENOMIC DNA]</scope>
    <source>
        <strain evidence="2 3">NBRC 111222</strain>
    </source>
</reference>
<keyword evidence="3" id="KW-1185">Reference proteome</keyword>